<feature type="region of interest" description="Disordered" evidence="2">
    <location>
        <begin position="539"/>
        <end position="570"/>
    </location>
</feature>
<dbReference type="InterPro" id="IPR019734">
    <property type="entry name" value="TPR_rpt"/>
</dbReference>
<dbReference type="InterPro" id="IPR011990">
    <property type="entry name" value="TPR-like_helical_dom_sf"/>
</dbReference>
<name>A0A6A5WWA8_9PLEO</name>
<sequence length="699" mass="77836">MTAEKALEDLLHDLDQYEDSFGTADEAATFKTAHEAEQAYKKAVELAEQLLGQSDEGTLSLRDRWAVSLRDDKNIEGAIACNRETVRRYIEAASSFGSGNDFTLEAQRRLAGDFLIAGQFKNAVDGYREIVETVTAAEKDYITICQDRNNYSEALLASGTAFNTIKAFEEGRKVLGIAEDKLGLDHIEGIRARYNLGEKHLRRGRFNKALEMLAENVSIMEKDNCQAIGHPDYPRLLEDSRKSQATCLRRIERQTAEKKQETTVKQTSEKNIAKPQPGTISREHVATKEHKGLIEAIQEKSTAKLRQGTISQEQIAVKEHKGSVEETKAKSTAKGKQDLAVNQVETKEQLREQENNQREALVEREKAPEARQLEPVHEIQARKQVATEEQMVSITEASKEAQKTATLGEEARDQPLKERQDDVGEHAGNEIHEQSLAFPEEKIRVEHSLQRGSTSPSMHQQQNEVSTESTPSALNIPVLADTVEPKGVSAQTESPKPEETLQAKDKEVIKKALSDESPKSTSRFADVAHGFLEKLRAGARVSSNRVDTSKLGMPETTHQGHLKTAKSESFPSAQYDLNQALNPMTKREGENIRTPPEDTHATVRRTGDLTLGPVLPYKHSETAENNVGRGANWEMPGGWQADDDQRSSNPDMTKVPSNKDLKKPVTQSPCITEEKVQSLSIKPSIPQQPQVRKSRHLTL</sequence>
<feature type="compositionally biased region" description="Basic and acidic residues" evidence="2">
    <location>
        <begin position="253"/>
        <end position="272"/>
    </location>
</feature>
<evidence type="ECO:0000313" key="4">
    <source>
        <dbReference type="Proteomes" id="UP000799779"/>
    </source>
</evidence>
<feature type="region of interest" description="Disordered" evidence="2">
    <location>
        <begin position="253"/>
        <end position="285"/>
    </location>
</feature>
<keyword evidence="1" id="KW-0802">TPR repeat</keyword>
<gene>
    <name evidence="3" type="ORF">P154DRAFT_616244</name>
</gene>
<protein>
    <submittedName>
        <fullName evidence="3">Uncharacterized protein</fullName>
    </submittedName>
</protein>
<evidence type="ECO:0000313" key="3">
    <source>
        <dbReference type="EMBL" id="KAF2005418.1"/>
    </source>
</evidence>
<dbReference type="Proteomes" id="UP000799779">
    <property type="component" value="Unassembled WGS sequence"/>
</dbReference>
<dbReference type="SUPFAM" id="SSF48452">
    <property type="entry name" value="TPR-like"/>
    <property type="match status" value="2"/>
</dbReference>
<feature type="compositionally biased region" description="Basic and acidic residues" evidence="2">
    <location>
        <begin position="409"/>
        <end position="449"/>
    </location>
</feature>
<dbReference type="AlphaFoldDB" id="A0A6A5WWA8"/>
<feature type="region of interest" description="Disordered" evidence="2">
    <location>
        <begin position="620"/>
        <end position="699"/>
    </location>
</feature>
<dbReference type="OrthoDB" id="3679130at2759"/>
<dbReference type="PROSITE" id="PS50005">
    <property type="entry name" value="TPR"/>
    <property type="match status" value="1"/>
</dbReference>
<feature type="repeat" description="TPR" evidence="1">
    <location>
        <begin position="190"/>
        <end position="223"/>
    </location>
</feature>
<dbReference type="EMBL" id="ML977563">
    <property type="protein sequence ID" value="KAF2005418.1"/>
    <property type="molecule type" value="Genomic_DNA"/>
</dbReference>
<feature type="region of interest" description="Disordered" evidence="2">
    <location>
        <begin position="314"/>
        <end position="522"/>
    </location>
</feature>
<dbReference type="Gene3D" id="1.25.40.10">
    <property type="entry name" value="Tetratricopeptide repeat domain"/>
    <property type="match status" value="1"/>
</dbReference>
<keyword evidence="4" id="KW-1185">Reference proteome</keyword>
<reference evidence="3" key="1">
    <citation type="journal article" date="2020" name="Stud. Mycol.">
        <title>101 Dothideomycetes genomes: a test case for predicting lifestyles and emergence of pathogens.</title>
        <authorList>
            <person name="Haridas S."/>
            <person name="Albert R."/>
            <person name="Binder M."/>
            <person name="Bloem J."/>
            <person name="Labutti K."/>
            <person name="Salamov A."/>
            <person name="Andreopoulos B."/>
            <person name="Baker S."/>
            <person name="Barry K."/>
            <person name="Bills G."/>
            <person name="Bluhm B."/>
            <person name="Cannon C."/>
            <person name="Castanera R."/>
            <person name="Culley D."/>
            <person name="Daum C."/>
            <person name="Ezra D."/>
            <person name="Gonzalez J."/>
            <person name="Henrissat B."/>
            <person name="Kuo A."/>
            <person name="Liang C."/>
            <person name="Lipzen A."/>
            <person name="Lutzoni F."/>
            <person name="Magnuson J."/>
            <person name="Mondo S."/>
            <person name="Nolan M."/>
            <person name="Ohm R."/>
            <person name="Pangilinan J."/>
            <person name="Park H.-J."/>
            <person name="Ramirez L."/>
            <person name="Alfaro M."/>
            <person name="Sun H."/>
            <person name="Tritt A."/>
            <person name="Yoshinaga Y."/>
            <person name="Zwiers L.-H."/>
            <person name="Turgeon B."/>
            <person name="Goodwin S."/>
            <person name="Spatafora J."/>
            <person name="Crous P."/>
            <person name="Grigoriev I."/>
        </authorList>
    </citation>
    <scope>NUCLEOTIDE SEQUENCE</scope>
    <source>
        <strain evidence="3">CBS 123094</strain>
    </source>
</reference>
<feature type="compositionally biased region" description="Basic and acidic residues" evidence="2">
    <location>
        <begin position="316"/>
        <end position="329"/>
    </location>
</feature>
<feature type="compositionally biased region" description="Polar residues" evidence="2">
    <location>
        <begin position="450"/>
        <end position="473"/>
    </location>
</feature>
<feature type="compositionally biased region" description="Basic and acidic residues" evidence="2">
    <location>
        <begin position="345"/>
        <end position="381"/>
    </location>
</feature>
<evidence type="ECO:0000256" key="2">
    <source>
        <dbReference type="SAM" id="MobiDB-lite"/>
    </source>
</evidence>
<feature type="compositionally biased region" description="Polar residues" evidence="2">
    <location>
        <begin position="677"/>
        <end position="691"/>
    </location>
</feature>
<proteinExistence type="predicted"/>
<accession>A0A6A5WWA8</accession>
<evidence type="ECO:0000256" key="1">
    <source>
        <dbReference type="PROSITE-ProRule" id="PRU00339"/>
    </source>
</evidence>
<organism evidence="3 4">
    <name type="scientific">Amniculicola lignicola CBS 123094</name>
    <dbReference type="NCBI Taxonomy" id="1392246"/>
    <lineage>
        <taxon>Eukaryota</taxon>
        <taxon>Fungi</taxon>
        <taxon>Dikarya</taxon>
        <taxon>Ascomycota</taxon>
        <taxon>Pezizomycotina</taxon>
        <taxon>Dothideomycetes</taxon>
        <taxon>Pleosporomycetidae</taxon>
        <taxon>Pleosporales</taxon>
        <taxon>Amniculicolaceae</taxon>
        <taxon>Amniculicola</taxon>
    </lineage>
</organism>
<feature type="compositionally biased region" description="Basic and acidic residues" evidence="2">
    <location>
        <begin position="495"/>
        <end position="518"/>
    </location>
</feature>